<name>A0A3B6ERU3_WHEAT</name>
<dbReference type="Gramene" id="TraesRN3A0101106800.1">
    <property type="protein sequence ID" value="TraesRN3A0101106800.1"/>
    <property type="gene ID" value="TraesRN3A0101106800"/>
</dbReference>
<dbReference type="Gramene" id="TraesCS3A03G1082400.1">
    <property type="protein sequence ID" value="TraesCS3A03G1082400.1.CDS"/>
    <property type="gene ID" value="TraesCS3A03G1082400"/>
</dbReference>
<keyword evidence="3" id="KW-1185">Reference proteome</keyword>
<evidence type="ECO:0000313" key="3">
    <source>
        <dbReference type="Proteomes" id="UP000019116"/>
    </source>
</evidence>
<dbReference type="Gramene" id="TraesPARA_EIv1.0_0873880.1">
    <property type="protein sequence ID" value="TraesPARA_EIv1.0_0873880.1.CDS"/>
    <property type="gene ID" value="TraesPARA_EIv1.0_0873880"/>
</dbReference>
<dbReference type="Proteomes" id="UP000019116">
    <property type="component" value="Chromosome 3A"/>
</dbReference>
<dbReference type="Gramene" id="TraesSYM3A03G01521840.1">
    <property type="protein sequence ID" value="TraesSYM3A03G01521840.1"/>
    <property type="gene ID" value="TraesSYM3A03G01521840"/>
</dbReference>
<dbReference type="OMA" id="QCRITER"/>
<dbReference type="PANTHER" id="PTHR33065">
    <property type="entry name" value="OS07G0486400 PROTEIN"/>
    <property type="match status" value="1"/>
</dbReference>
<dbReference type="PANTHER" id="PTHR33065:SF19">
    <property type="entry name" value="OS11G0130700 PROTEIN"/>
    <property type="match status" value="1"/>
</dbReference>
<organism evidence="2">
    <name type="scientific">Triticum aestivum</name>
    <name type="common">Wheat</name>
    <dbReference type="NCBI Taxonomy" id="4565"/>
    <lineage>
        <taxon>Eukaryota</taxon>
        <taxon>Viridiplantae</taxon>
        <taxon>Streptophyta</taxon>
        <taxon>Embryophyta</taxon>
        <taxon>Tracheophyta</taxon>
        <taxon>Spermatophyta</taxon>
        <taxon>Magnoliopsida</taxon>
        <taxon>Liliopsida</taxon>
        <taxon>Poales</taxon>
        <taxon>Poaceae</taxon>
        <taxon>BOP clade</taxon>
        <taxon>Pooideae</taxon>
        <taxon>Triticodae</taxon>
        <taxon>Triticeae</taxon>
        <taxon>Triticinae</taxon>
        <taxon>Triticum</taxon>
    </lineage>
</organism>
<dbReference type="PaxDb" id="4565-Traes_3AL_20BEEC0B6.1"/>
<dbReference type="Gramene" id="TraesCS3A02G465000.1">
    <property type="protein sequence ID" value="TraesCS3A02G465000.1"/>
    <property type="gene ID" value="TraesCS3A02G465000"/>
</dbReference>
<reference evidence="2" key="2">
    <citation type="submission" date="2018-10" db="UniProtKB">
        <authorList>
            <consortium name="EnsemblPlants"/>
        </authorList>
    </citation>
    <scope>IDENTIFICATION</scope>
</reference>
<reference evidence="2" key="1">
    <citation type="submission" date="2018-08" db="EMBL/GenBank/DDBJ databases">
        <authorList>
            <person name="Rossello M."/>
        </authorList>
    </citation>
    <scope>NUCLEOTIDE SEQUENCE [LARGE SCALE GENOMIC DNA]</scope>
    <source>
        <strain evidence="2">cv. Chinese Spring</strain>
    </source>
</reference>
<evidence type="ECO:0000313" key="2">
    <source>
        <dbReference type="EnsemblPlants" id="TraesCS3A02G465000.1"/>
    </source>
</evidence>
<dbReference type="OrthoDB" id="664446at2759"/>
<evidence type="ECO:0000259" key="1">
    <source>
        <dbReference type="Pfam" id="PF20241"/>
    </source>
</evidence>
<protein>
    <recommendedName>
        <fullName evidence="1">DUF6598 domain-containing protein</fullName>
    </recommendedName>
</protein>
<dbReference type="Gramene" id="TraesROB_scaffold_056048_01G000300.1">
    <property type="protein sequence ID" value="TraesROB_scaffold_056048_01G000300.1"/>
    <property type="gene ID" value="TraesROB_scaffold_056048_01G000300"/>
</dbReference>
<sequence length="261" mass="29519">MMITEPTDCWPDRARCCVHYTSCMMQIFSLKLARISTNMDSIQLYGYIAVRDCQDQLLNYVINHSRDDPIIMRQGSLIEMTGPKRGISMTSSVLIEFDMRIKIGEQEEDDLQLVDGVADYCNLTMPCTPFTNRIHGDCGAVDITLAMLYRAVEATIEVNVSKLQSGFNLSLSSFVFIRGSPHRIELFPGTIGESCSLRRRVISVTKDTPMHLKFKYGQEGSKNGELERCCYFKASIHGRACRQIKLKPAFISVKVTWSAVF</sequence>
<accession>A0A3B6ERU3</accession>
<proteinExistence type="predicted"/>
<feature type="domain" description="DUF6598" evidence="1">
    <location>
        <begin position="24"/>
        <end position="255"/>
    </location>
</feature>
<dbReference type="RefSeq" id="XP_044343006.1">
    <property type="nucleotide sequence ID" value="XM_044487071.1"/>
</dbReference>
<gene>
    <name evidence="2" type="primary">LOC123063321</name>
</gene>
<dbReference type="AlphaFoldDB" id="A0A3B6ERU3"/>
<dbReference type="GeneID" id="123063321"/>
<dbReference type="Gramene" id="TraesCLE_scaffold_047307_01G000300.1">
    <property type="protein sequence ID" value="TraesCLE_scaffold_047307_01G000300.1"/>
    <property type="gene ID" value="TraesCLE_scaffold_047307_01G000300"/>
</dbReference>
<dbReference type="EnsemblPlants" id="TraesCS3A02G465000.1">
    <property type="protein sequence ID" value="TraesCS3A02G465000.1"/>
    <property type="gene ID" value="TraesCS3A02G465000"/>
</dbReference>
<dbReference type="STRING" id="4565.A0A3B6ERU3"/>
<dbReference type="Gramene" id="TraesCAD_scaffold_044997_01G000100.1">
    <property type="protein sequence ID" value="TraesCAD_scaffold_044997_01G000100.1"/>
    <property type="gene ID" value="TraesCAD_scaffold_044997_01G000100"/>
</dbReference>
<dbReference type="Pfam" id="PF20241">
    <property type="entry name" value="DUF6598"/>
    <property type="match status" value="1"/>
</dbReference>
<dbReference type="InterPro" id="IPR046533">
    <property type="entry name" value="DUF6598"/>
</dbReference>